<accession>A0A816YUW5</accession>
<evidence type="ECO:0000313" key="3">
    <source>
        <dbReference type="EMBL" id="CAF2033889.1"/>
    </source>
</evidence>
<dbReference type="Proteomes" id="UP000663824">
    <property type="component" value="Unassembled WGS sequence"/>
</dbReference>
<evidence type="ECO:0000313" key="1">
    <source>
        <dbReference type="EMBL" id="CAF1233107.1"/>
    </source>
</evidence>
<gene>
    <name evidence="2" type="ORF">CJN711_LOCUS35602</name>
    <name evidence="1" type="ORF">KQP761_LOCUS1405</name>
    <name evidence="3" type="ORF">MBJ925_LOCUS10412</name>
    <name evidence="4" type="ORF">WKI299_LOCUS24372</name>
    <name evidence="5" type="ORF">XDN619_LOCUS30827</name>
</gene>
<reference evidence="5" key="1">
    <citation type="submission" date="2021-02" db="EMBL/GenBank/DDBJ databases">
        <authorList>
            <person name="Nowell W R."/>
        </authorList>
    </citation>
    <scope>NUCLEOTIDE SEQUENCE</scope>
</reference>
<sequence length="79" mass="8571">MSQTSNDDHLTLYFTPLPCSPYLFSPISSSSSCAMSSRSCKLTANNFLCVENEPSTSKDDMALKNGVVGKMIFDQILPG</sequence>
<proteinExistence type="predicted"/>
<evidence type="ECO:0000313" key="5">
    <source>
        <dbReference type="EMBL" id="CAF2164911.1"/>
    </source>
</evidence>
<dbReference type="Proteomes" id="UP000663855">
    <property type="component" value="Unassembled WGS sequence"/>
</dbReference>
<dbReference type="EMBL" id="CAJNRG010015331">
    <property type="protein sequence ID" value="CAF2164911.1"/>
    <property type="molecule type" value="Genomic_DNA"/>
</dbReference>
<organism evidence="5 6">
    <name type="scientific">Rotaria magnacalcarata</name>
    <dbReference type="NCBI Taxonomy" id="392030"/>
    <lineage>
        <taxon>Eukaryota</taxon>
        <taxon>Metazoa</taxon>
        <taxon>Spiralia</taxon>
        <taxon>Gnathifera</taxon>
        <taxon>Rotifera</taxon>
        <taxon>Eurotatoria</taxon>
        <taxon>Bdelloidea</taxon>
        <taxon>Philodinida</taxon>
        <taxon>Philodinidae</taxon>
        <taxon>Rotaria</taxon>
    </lineage>
</organism>
<dbReference type="OrthoDB" id="10493791at2759"/>
<dbReference type="EMBL" id="CAJNOW010000091">
    <property type="protein sequence ID" value="CAF1233107.1"/>
    <property type="molecule type" value="Genomic_DNA"/>
</dbReference>
<dbReference type="EMBL" id="CAJNOV010017215">
    <property type="protein sequence ID" value="CAF1603938.1"/>
    <property type="molecule type" value="Genomic_DNA"/>
</dbReference>
<dbReference type="Proteomes" id="UP000663887">
    <property type="component" value="Unassembled WGS sequence"/>
</dbReference>
<evidence type="ECO:0000313" key="4">
    <source>
        <dbReference type="EMBL" id="CAF2120840.1"/>
    </source>
</evidence>
<name>A0A816YUW5_9BILA</name>
<protein>
    <submittedName>
        <fullName evidence="5">Uncharacterized protein</fullName>
    </submittedName>
</protein>
<dbReference type="Proteomes" id="UP000663834">
    <property type="component" value="Unassembled WGS sequence"/>
</dbReference>
<dbReference type="Proteomes" id="UP000663856">
    <property type="component" value="Unassembled WGS sequence"/>
</dbReference>
<dbReference type="EMBL" id="CAJNRF010010420">
    <property type="protein sequence ID" value="CAF2120840.1"/>
    <property type="molecule type" value="Genomic_DNA"/>
</dbReference>
<evidence type="ECO:0000313" key="2">
    <source>
        <dbReference type="EMBL" id="CAF1603938.1"/>
    </source>
</evidence>
<evidence type="ECO:0000313" key="6">
    <source>
        <dbReference type="Proteomes" id="UP000663887"/>
    </source>
</evidence>
<dbReference type="EMBL" id="CAJNRE010004319">
    <property type="protein sequence ID" value="CAF2033889.1"/>
    <property type="molecule type" value="Genomic_DNA"/>
</dbReference>
<comment type="caution">
    <text evidence="5">The sequence shown here is derived from an EMBL/GenBank/DDBJ whole genome shotgun (WGS) entry which is preliminary data.</text>
</comment>
<dbReference type="AlphaFoldDB" id="A0A816YUW5"/>